<comment type="caution">
    <text evidence="1">The sequence shown here is derived from an EMBL/GenBank/DDBJ whole genome shotgun (WGS) entry which is preliminary data.</text>
</comment>
<protein>
    <submittedName>
        <fullName evidence="1">Uncharacterized protein</fullName>
    </submittedName>
</protein>
<dbReference type="EMBL" id="JADOXO010000256">
    <property type="protein sequence ID" value="KAF9807926.1"/>
    <property type="molecule type" value="Genomic_DNA"/>
</dbReference>
<sequence length="92" mass="10467">MNSPVEHPQILHPQIIVVLDRHSIIQNMVLNAVMKIKDHIELVESVGTPSTDWRVFRRTCTDQIAKARDHRVAADPPPPRTYTCCGDYAHQS</sequence>
<organism evidence="1 2">
    <name type="scientific">Rhodonia placenta</name>
    <dbReference type="NCBI Taxonomy" id="104341"/>
    <lineage>
        <taxon>Eukaryota</taxon>
        <taxon>Fungi</taxon>
        <taxon>Dikarya</taxon>
        <taxon>Basidiomycota</taxon>
        <taxon>Agaricomycotina</taxon>
        <taxon>Agaricomycetes</taxon>
        <taxon>Polyporales</taxon>
        <taxon>Adustoporiaceae</taxon>
        <taxon>Rhodonia</taxon>
    </lineage>
</organism>
<gene>
    <name evidence="1" type="ORF">IEO21_08021</name>
</gene>
<dbReference type="Proteomes" id="UP000639403">
    <property type="component" value="Unassembled WGS sequence"/>
</dbReference>
<proteinExistence type="predicted"/>
<reference evidence="1" key="2">
    <citation type="journal article" name="Front. Microbiol.">
        <title>Degradative Capacity of Two Strains of Rhodonia placenta: From Phenotype to Genotype.</title>
        <authorList>
            <person name="Kolle M."/>
            <person name="Horta M.A.C."/>
            <person name="Nowrousian M."/>
            <person name="Ohm R.A."/>
            <person name="Benz J.P."/>
            <person name="Pilgard A."/>
        </authorList>
    </citation>
    <scope>NUCLEOTIDE SEQUENCE</scope>
    <source>
        <strain evidence="1">FPRL280</strain>
    </source>
</reference>
<accession>A0A8H7NX24</accession>
<dbReference type="AlphaFoldDB" id="A0A8H7NX24"/>
<evidence type="ECO:0000313" key="2">
    <source>
        <dbReference type="Proteomes" id="UP000639403"/>
    </source>
</evidence>
<name>A0A8H7NX24_9APHY</name>
<evidence type="ECO:0000313" key="1">
    <source>
        <dbReference type="EMBL" id="KAF9807926.1"/>
    </source>
</evidence>
<reference evidence="1" key="1">
    <citation type="submission" date="2020-11" db="EMBL/GenBank/DDBJ databases">
        <authorList>
            <person name="Koelle M."/>
            <person name="Horta M.A.C."/>
            <person name="Nowrousian M."/>
            <person name="Ohm R.A."/>
            <person name="Benz P."/>
            <person name="Pilgard A."/>
        </authorList>
    </citation>
    <scope>NUCLEOTIDE SEQUENCE</scope>
    <source>
        <strain evidence="1">FPRL280</strain>
    </source>
</reference>